<keyword evidence="7" id="KW-1185">Reference proteome</keyword>
<reference evidence="6 7" key="1">
    <citation type="submission" date="2015-02" db="EMBL/GenBank/DDBJ databases">
        <title>Draft genome sequences of ten Microbacterium spp. with emphasis on heavy metal contaminated environments.</title>
        <authorList>
            <person name="Corretto E."/>
        </authorList>
    </citation>
    <scope>NUCLEOTIDE SEQUENCE [LARGE SCALE GENOMIC DNA]</scope>
    <source>
        <strain evidence="6 7">DSM 23848</strain>
    </source>
</reference>
<feature type="domain" description="Gfo/Idh/MocA-like oxidoreductase N-terminal" evidence="4">
    <location>
        <begin position="17"/>
        <end position="131"/>
    </location>
</feature>
<dbReference type="PATRIC" id="fig|582680.7.peg.2914"/>
<evidence type="ECO:0000256" key="2">
    <source>
        <dbReference type="ARBA" id="ARBA00023002"/>
    </source>
</evidence>
<comment type="caution">
    <text evidence="6">The sequence shown here is derived from an EMBL/GenBank/DDBJ whole genome shotgun (WGS) entry which is preliminary data.</text>
</comment>
<organism evidence="6 7">
    <name type="scientific">Microbacterium azadirachtae</name>
    <dbReference type="NCBI Taxonomy" id="582680"/>
    <lineage>
        <taxon>Bacteria</taxon>
        <taxon>Bacillati</taxon>
        <taxon>Actinomycetota</taxon>
        <taxon>Actinomycetes</taxon>
        <taxon>Micrococcales</taxon>
        <taxon>Microbacteriaceae</taxon>
        <taxon>Microbacterium</taxon>
    </lineage>
</organism>
<accession>A0A0F0KG29</accession>
<dbReference type="InterPro" id="IPR050984">
    <property type="entry name" value="Gfo/Idh/MocA_domain"/>
</dbReference>
<evidence type="ECO:0000256" key="1">
    <source>
        <dbReference type="ARBA" id="ARBA00010928"/>
    </source>
</evidence>
<feature type="domain" description="GFO/IDH/MocA-like oxidoreductase" evidence="5">
    <location>
        <begin position="145"/>
        <end position="256"/>
    </location>
</feature>
<evidence type="ECO:0000256" key="3">
    <source>
        <dbReference type="ARBA" id="ARBA00023027"/>
    </source>
</evidence>
<dbReference type="GO" id="GO:0047061">
    <property type="term" value="F:glucose-fructose oxidoreductase activity"/>
    <property type="evidence" value="ECO:0007669"/>
    <property type="project" value="UniProtKB-EC"/>
</dbReference>
<comment type="similarity">
    <text evidence="1">Belongs to the Gfo/Idh/MocA family.</text>
</comment>
<dbReference type="InterPro" id="IPR000683">
    <property type="entry name" value="Gfo/Idh/MocA-like_OxRdtase_N"/>
</dbReference>
<dbReference type="EC" id="1.1.99.28" evidence="6"/>
<dbReference type="SUPFAM" id="SSF51735">
    <property type="entry name" value="NAD(P)-binding Rossmann-fold domains"/>
    <property type="match status" value="1"/>
</dbReference>
<evidence type="ECO:0000313" key="7">
    <source>
        <dbReference type="Proteomes" id="UP000033448"/>
    </source>
</evidence>
<gene>
    <name evidence="6" type="primary">gfo_2</name>
    <name evidence="6" type="ORF">RL72_02858</name>
</gene>
<dbReference type="PANTHER" id="PTHR22604:SF105">
    <property type="entry name" value="TRANS-1,2-DIHYDROBENZENE-1,2-DIOL DEHYDROGENASE"/>
    <property type="match status" value="1"/>
</dbReference>
<keyword evidence="2 6" id="KW-0560">Oxidoreductase</keyword>
<name>A0A0F0KG29_9MICO</name>
<dbReference type="Pfam" id="PF01408">
    <property type="entry name" value="GFO_IDH_MocA"/>
    <property type="match status" value="1"/>
</dbReference>
<dbReference type="Gene3D" id="3.40.50.720">
    <property type="entry name" value="NAD(P)-binding Rossmann-like Domain"/>
    <property type="match status" value="1"/>
</dbReference>
<sequence>MPLPSPRPIDPSSAPALRWGVIGTGWIAGRFADALHRHTAQRVVAVAARDLPRTLAFAAAHGIETAVTDRRALLDAVDAVYIAVPHSAHAAVAREAIAAGRHVLVEKPFATSAAEAREVVDDARAAGVLAMEAMWTRYLPQSDVLRQLISDGALGEIHQVVADFGSVAPYDPTGRMWDPALAGGALLDLGVYPVSFASSILGVPERIQASGLVTPDGIDLRATALLGYANGADAVVSTSMVSRTAERAEVIGAAARVDVLPSFFAPTGLRVTRRIGGRNEVEEWRDEAFTERYDGLGYQASALARYVGEGRTESPLHPLDEVVAVLDVIDRIRPQLTVVDPARFQDA</sequence>
<proteinExistence type="inferred from homology"/>
<dbReference type="SUPFAM" id="SSF55347">
    <property type="entry name" value="Glyceraldehyde-3-phosphate dehydrogenase-like, C-terminal domain"/>
    <property type="match status" value="1"/>
</dbReference>
<protein>
    <submittedName>
        <fullName evidence="6">Glucose--fructose oxidoreductase</fullName>
        <ecNumber evidence="6">1.1.99.28</ecNumber>
    </submittedName>
</protein>
<evidence type="ECO:0000313" key="6">
    <source>
        <dbReference type="EMBL" id="KJL19813.1"/>
    </source>
</evidence>
<dbReference type="EMBL" id="JYIT01000083">
    <property type="protein sequence ID" value="KJL19813.1"/>
    <property type="molecule type" value="Genomic_DNA"/>
</dbReference>
<evidence type="ECO:0000259" key="5">
    <source>
        <dbReference type="Pfam" id="PF22725"/>
    </source>
</evidence>
<dbReference type="PANTHER" id="PTHR22604">
    <property type="entry name" value="OXIDOREDUCTASES"/>
    <property type="match status" value="1"/>
</dbReference>
<dbReference type="Gene3D" id="3.30.360.10">
    <property type="entry name" value="Dihydrodipicolinate Reductase, domain 2"/>
    <property type="match status" value="1"/>
</dbReference>
<dbReference type="Proteomes" id="UP000033448">
    <property type="component" value="Unassembled WGS sequence"/>
</dbReference>
<dbReference type="AlphaFoldDB" id="A0A0F0KG29"/>
<keyword evidence="3" id="KW-0520">NAD</keyword>
<dbReference type="InterPro" id="IPR036291">
    <property type="entry name" value="NAD(P)-bd_dom_sf"/>
</dbReference>
<dbReference type="InterPro" id="IPR055170">
    <property type="entry name" value="GFO_IDH_MocA-like_dom"/>
</dbReference>
<evidence type="ECO:0000259" key="4">
    <source>
        <dbReference type="Pfam" id="PF01408"/>
    </source>
</evidence>
<dbReference type="Pfam" id="PF22725">
    <property type="entry name" value="GFO_IDH_MocA_C3"/>
    <property type="match status" value="1"/>
</dbReference>
<dbReference type="GO" id="GO:0000166">
    <property type="term" value="F:nucleotide binding"/>
    <property type="evidence" value="ECO:0007669"/>
    <property type="project" value="InterPro"/>
</dbReference>